<proteinExistence type="predicted"/>
<evidence type="ECO:0000313" key="1">
    <source>
        <dbReference type="EMBL" id="GLR18206.1"/>
    </source>
</evidence>
<dbReference type="RefSeq" id="WP_235294364.1">
    <property type="nucleotide sequence ID" value="NZ_BSOH01000015.1"/>
</dbReference>
<reference evidence="1" key="2">
    <citation type="submission" date="2023-01" db="EMBL/GenBank/DDBJ databases">
        <title>Draft genome sequence of Portibacter lacus strain NBRC 108769.</title>
        <authorList>
            <person name="Sun Q."/>
            <person name="Mori K."/>
        </authorList>
    </citation>
    <scope>NUCLEOTIDE SEQUENCE</scope>
    <source>
        <strain evidence="1">NBRC 108769</strain>
    </source>
</reference>
<evidence type="ECO:0008006" key="3">
    <source>
        <dbReference type="Google" id="ProtNLM"/>
    </source>
</evidence>
<name>A0AA37WDU4_9BACT</name>
<dbReference type="EMBL" id="BSOH01000015">
    <property type="protein sequence ID" value="GLR18206.1"/>
    <property type="molecule type" value="Genomic_DNA"/>
</dbReference>
<dbReference type="AlphaFoldDB" id="A0AA37WDU4"/>
<keyword evidence="2" id="KW-1185">Reference proteome</keyword>
<protein>
    <recommendedName>
        <fullName evidence="3">DUF4959 domain-containing protein</fullName>
    </recommendedName>
</protein>
<dbReference type="PROSITE" id="PS51257">
    <property type="entry name" value="PROKAR_LIPOPROTEIN"/>
    <property type="match status" value="1"/>
</dbReference>
<gene>
    <name evidence="1" type="ORF">GCM10007940_28210</name>
</gene>
<organism evidence="1 2">
    <name type="scientific">Portibacter lacus</name>
    <dbReference type="NCBI Taxonomy" id="1099794"/>
    <lineage>
        <taxon>Bacteria</taxon>
        <taxon>Pseudomonadati</taxon>
        <taxon>Bacteroidota</taxon>
        <taxon>Saprospiria</taxon>
        <taxon>Saprospirales</taxon>
        <taxon>Haliscomenobacteraceae</taxon>
        <taxon>Portibacter</taxon>
    </lineage>
</organism>
<dbReference type="Proteomes" id="UP001156666">
    <property type="component" value="Unassembled WGS sequence"/>
</dbReference>
<sequence>MNKVLYFTVGLICVLFSCEDIYDEHAEFRGEVVYPARYDTIIGNIGYERVELDLFKAGRIPSSQLNLGKAVSTRIEYEDKEILIDSLVSYVNISGLTQSKLYRFDVFTVDEFGNNSVPQNIALIPYTNEDLNNLVVAPPRIVASPSAAVVEWPLGLSSVLMEYLSLEYSYVDNDGVTKSGTAGETPRFFIGNIKPGQPIDINMTYHVVPRINQQNILDTIAFDDVITINMPLETTEFSPAERQILIDNGITTFTAQAISSVEKLVYPVHTNSLQDIFYFPNIKEIDLTGGDLFDLPSLIYDRNDVVDEVGGGKYVPFIKKSGGISVSDYQVLIDFLDAGILEKVTYYANSMGLDEALAPYVETGIVEIIENPAESLIPNEFHLDGIVQDHNWSVEVDYPVTDAPNPNGADLSEVYKVNLRARNATFVFALPAEYEFKTDDYKYLKMSVLAPEKSFFAGKFEPYQRLWPRFMNNMWSFGQNSNFGQEYWAKDPFYIPDEALNTWHEVTIDLADAVGKHNRVIVLNIGGEPGGIGDWDPPADIVYYFANMRFTKE</sequence>
<comment type="caution">
    <text evidence="1">The sequence shown here is derived from an EMBL/GenBank/DDBJ whole genome shotgun (WGS) entry which is preliminary data.</text>
</comment>
<reference evidence="1" key="1">
    <citation type="journal article" date="2014" name="Int. J. Syst. Evol. Microbiol.">
        <title>Complete genome sequence of Corynebacterium casei LMG S-19264T (=DSM 44701T), isolated from a smear-ripened cheese.</title>
        <authorList>
            <consortium name="US DOE Joint Genome Institute (JGI-PGF)"/>
            <person name="Walter F."/>
            <person name="Albersmeier A."/>
            <person name="Kalinowski J."/>
            <person name="Ruckert C."/>
        </authorList>
    </citation>
    <scope>NUCLEOTIDE SEQUENCE</scope>
    <source>
        <strain evidence="1">NBRC 108769</strain>
    </source>
</reference>
<evidence type="ECO:0000313" key="2">
    <source>
        <dbReference type="Proteomes" id="UP001156666"/>
    </source>
</evidence>
<accession>A0AA37WDU4</accession>